<evidence type="ECO:0000313" key="3">
    <source>
        <dbReference type="RefSeq" id="XP_035827779.1"/>
    </source>
</evidence>
<evidence type="ECO:0000313" key="2">
    <source>
        <dbReference type="Proteomes" id="UP000694888"/>
    </source>
</evidence>
<feature type="coiled-coil region" evidence="1">
    <location>
        <begin position="181"/>
        <end position="208"/>
    </location>
</feature>
<dbReference type="RefSeq" id="XP_035827779.1">
    <property type="nucleotide sequence ID" value="XM_035971886.1"/>
</dbReference>
<dbReference type="GeneID" id="101855047"/>
<protein>
    <submittedName>
        <fullName evidence="3">Uncharacterized protein LOC101855047 isoform X1</fullName>
    </submittedName>
</protein>
<name>A0ABM1VZD6_APLCA</name>
<keyword evidence="1" id="KW-0175">Coiled coil</keyword>
<organism evidence="2 3">
    <name type="scientific">Aplysia californica</name>
    <name type="common">California sea hare</name>
    <dbReference type="NCBI Taxonomy" id="6500"/>
    <lineage>
        <taxon>Eukaryota</taxon>
        <taxon>Metazoa</taxon>
        <taxon>Spiralia</taxon>
        <taxon>Lophotrochozoa</taxon>
        <taxon>Mollusca</taxon>
        <taxon>Gastropoda</taxon>
        <taxon>Heterobranchia</taxon>
        <taxon>Euthyneura</taxon>
        <taxon>Tectipleura</taxon>
        <taxon>Aplysiida</taxon>
        <taxon>Aplysioidea</taxon>
        <taxon>Aplysiidae</taxon>
        <taxon>Aplysia</taxon>
    </lineage>
</organism>
<dbReference type="Proteomes" id="UP000694888">
    <property type="component" value="Unplaced"/>
</dbReference>
<sequence>MCVQWVNLFSTNFIGRASSQELRTVEEVNNYCLDPYDISHAEEWQEELQNLLKRKQQLKSELLAITQEQKLVCECFENPVQWMETHQSVDKDLAKSDEVLSEVNSLLKESAVKIDRTVDSAFEALSVLRDTLRTSEQKVAALESELSDHLSGQTDSELQLSSLHKLQRGEKSASEKLCLLLEAAKAEQEVLKNRLHRLQSNLACLQQISGPQHQLESDSQRELARLTDLKTDIEQLSEVQCIVRDGRTIDVIFSPQAKRCRKMPSEMEGQVSGSVQLVATLCFKQLADDSLHLGDVKLNENVLGSEEIIERAKSSLDIPTLIMEMKSLWVSSVTLFSEISNIRERHAVDWIQEESVLRLMVKKGRSVVCTLHIPDTYPYSGSVSLENVVGDTSDIAMDQIQAPKDNTLTGWILYLEDIFSRQTVMDSGSF</sequence>
<gene>
    <name evidence="3" type="primary">LOC101855047</name>
</gene>
<reference evidence="3" key="1">
    <citation type="submission" date="2025-08" db="UniProtKB">
        <authorList>
            <consortium name="RefSeq"/>
        </authorList>
    </citation>
    <scope>IDENTIFICATION</scope>
</reference>
<feature type="coiled-coil region" evidence="1">
    <location>
        <begin position="41"/>
        <end position="68"/>
    </location>
</feature>
<evidence type="ECO:0000256" key="1">
    <source>
        <dbReference type="SAM" id="Coils"/>
    </source>
</evidence>
<accession>A0ABM1VZD6</accession>
<keyword evidence="2" id="KW-1185">Reference proteome</keyword>
<proteinExistence type="predicted"/>